<dbReference type="Gene3D" id="2.60.40.1240">
    <property type="match status" value="1"/>
</dbReference>
<feature type="signal peptide" evidence="2">
    <location>
        <begin position="1"/>
        <end position="21"/>
    </location>
</feature>
<keyword evidence="1 2" id="KW-0732">Signal</keyword>
<evidence type="ECO:0000256" key="2">
    <source>
        <dbReference type="SAM" id="SignalP"/>
    </source>
</evidence>
<feature type="chain" id="PRO_5040926678" description="DUF4352 domain-containing protein" evidence="2">
    <location>
        <begin position="22"/>
        <end position="195"/>
    </location>
</feature>
<gene>
    <name evidence="4" type="ORF">SCOCK_20142</name>
</gene>
<feature type="domain" description="DUF4352" evidence="3">
    <location>
        <begin position="77"/>
        <end position="179"/>
    </location>
</feature>
<dbReference type="Proteomes" id="UP001152519">
    <property type="component" value="Unassembled WGS sequence"/>
</dbReference>
<dbReference type="EMBL" id="CAJSLV010000048">
    <property type="protein sequence ID" value="CAG6393111.1"/>
    <property type="molecule type" value="Genomic_DNA"/>
</dbReference>
<keyword evidence="5" id="KW-1185">Reference proteome</keyword>
<dbReference type="InterPro" id="IPR029050">
    <property type="entry name" value="Immunoprotect_excell_Ig-like"/>
</dbReference>
<dbReference type="PROSITE" id="PS51257">
    <property type="entry name" value="PROKAR_LIPOPROTEIN"/>
    <property type="match status" value="1"/>
</dbReference>
<dbReference type="AlphaFoldDB" id="A0A9W4DTA4"/>
<evidence type="ECO:0000256" key="1">
    <source>
        <dbReference type="ARBA" id="ARBA00022729"/>
    </source>
</evidence>
<dbReference type="InterPro" id="IPR029051">
    <property type="entry name" value="DUF4352"/>
</dbReference>
<reference evidence="4" key="1">
    <citation type="submission" date="2021-05" db="EMBL/GenBank/DDBJ databases">
        <authorList>
            <person name="Arsene-Ploetze F."/>
        </authorList>
    </citation>
    <scope>NUCLEOTIDE SEQUENCE</scope>
    <source>
        <strain evidence="4">DSM 42138</strain>
    </source>
</reference>
<evidence type="ECO:0000313" key="4">
    <source>
        <dbReference type="EMBL" id="CAG6393111.1"/>
    </source>
</evidence>
<accession>A0A9W4DTA4</accession>
<comment type="caution">
    <text evidence="4">The sequence shown here is derived from an EMBL/GenBank/DDBJ whole genome shotgun (WGS) entry which is preliminary data.</text>
</comment>
<evidence type="ECO:0000259" key="3">
    <source>
        <dbReference type="Pfam" id="PF11611"/>
    </source>
</evidence>
<protein>
    <recommendedName>
        <fullName evidence="3">DUF4352 domain-containing protein</fullName>
    </recommendedName>
</protein>
<dbReference type="RefSeq" id="WP_251488474.1">
    <property type="nucleotide sequence ID" value="NZ_CAJSLV010000048.1"/>
</dbReference>
<name>A0A9W4DTA4_9ACTN</name>
<dbReference type="Pfam" id="PF11611">
    <property type="entry name" value="DUF4352"/>
    <property type="match status" value="1"/>
</dbReference>
<organism evidence="4 5">
    <name type="scientific">Actinacidiphila cocklensis</name>
    <dbReference type="NCBI Taxonomy" id="887465"/>
    <lineage>
        <taxon>Bacteria</taxon>
        <taxon>Bacillati</taxon>
        <taxon>Actinomycetota</taxon>
        <taxon>Actinomycetes</taxon>
        <taxon>Kitasatosporales</taxon>
        <taxon>Streptomycetaceae</taxon>
        <taxon>Actinacidiphila</taxon>
    </lineage>
</organism>
<proteinExistence type="predicted"/>
<sequence>MRRIALTLAVAGLAVALTACGGTSVKTSPDSTTQASVPAATATSVAAASTPTSTKPTVAHIGDTITLHGSDPGLAVAVTVVAWNANAHGADEFTTPSKGKRFVAAQFKLVNTGSAVYSDSPSNGAQVADSQGQRFSSTFAEISAGPSMSSNVNLRPGDMALGWIPFEVPISSTISTVQFALDSGFADQVGEWSVK</sequence>
<evidence type="ECO:0000313" key="5">
    <source>
        <dbReference type="Proteomes" id="UP001152519"/>
    </source>
</evidence>